<dbReference type="InterPro" id="IPR038071">
    <property type="entry name" value="UROD/MetE-like_sf"/>
</dbReference>
<dbReference type="CDD" id="cd03465">
    <property type="entry name" value="URO-D_like"/>
    <property type="match status" value="1"/>
</dbReference>
<proteinExistence type="predicted"/>
<name>A0A1F7WQV6_9BACT</name>
<evidence type="ECO:0000313" key="3">
    <source>
        <dbReference type="Proteomes" id="UP000178735"/>
    </source>
</evidence>
<dbReference type="InterPro" id="IPR000257">
    <property type="entry name" value="Uroporphyrinogen_deCOase"/>
</dbReference>
<evidence type="ECO:0000313" key="2">
    <source>
        <dbReference type="EMBL" id="OGM05190.1"/>
    </source>
</evidence>
<feature type="domain" description="Uroporphyrinogen decarboxylase (URO-D)" evidence="1">
    <location>
        <begin position="4"/>
        <end position="335"/>
    </location>
</feature>
<sequence>MNSLERVMSAVSGKPSDRRAVLLTLSLYGAKLTGCPLYEFYNDASKYADGQLAVKEIFGTDVLLTPFVLTSIAEAFGSEVKYFSQSPPNMVKPAALSFADFMKIDMSAVAEHPRIGYLHEAAEKIAAARGKDTAVAAVFLSPVDLAPLAMGIEAWLETILFDEAGAKKIIEAMNEFFIKTVNGFFERGAHLAALPAAFCNPMIVTKRIVNEIALPSMKEAFAQLKGPVVIHHVGAPMLEFIDSLNELPNVIGFVVDQTDGLGKSRDKIGASKVLLGNIDGPTLNKRTPEQIRARCMSILNGCRADPHFILASSGADIAFSTPAENIRAIVEAAEEFGEGI</sequence>
<reference evidence="2 3" key="1">
    <citation type="journal article" date="2016" name="Nat. Commun.">
        <title>Thousands of microbial genomes shed light on interconnected biogeochemical processes in an aquifer system.</title>
        <authorList>
            <person name="Anantharaman K."/>
            <person name="Brown C.T."/>
            <person name="Hug L.A."/>
            <person name="Sharon I."/>
            <person name="Castelle C.J."/>
            <person name="Probst A.J."/>
            <person name="Thomas B.C."/>
            <person name="Singh A."/>
            <person name="Wilkins M.J."/>
            <person name="Karaoz U."/>
            <person name="Brodie E.L."/>
            <person name="Williams K.H."/>
            <person name="Hubbard S.S."/>
            <person name="Banfield J.F."/>
        </authorList>
    </citation>
    <scope>NUCLEOTIDE SEQUENCE [LARGE SCALE GENOMIC DNA]</scope>
</reference>
<dbReference type="STRING" id="1817813.A2008_07100"/>
<comment type="caution">
    <text evidence="2">The sequence shown here is derived from an EMBL/GenBank/DDBJ whole genome shotgun (WGS) entry which is preliminary data.</text>
</comment>
<evidence type="ECO:0000259" key="1">
    <source>
        <dbReference type="Pfam" id="PF01208"/>
    </source>
</evidence>
<dbReference type="Pfam" id="PF01208">
    <property type="entry name" value="URO-D"/>
    <property type="match status" value="1"/>
</dbReference>
<protein>
    <recommendedName>
        <fullName evidence="1">Uroporphyrinogen decarboxylase (URO-D) domain-containing protein</fullName>
    </recommendedName>
</protein>
<organism evidence="2 3">
    <name type="scientific">Candidatus Wallbacteria bacterium GWC2_49_35</name>
    <dbReference type="NCBI Taxonomy" id="1817813"/>
    <lineage>
        <taxon>Bacteria</taxon>
        <taxon>Candidatus Walliibacteriota</taxon>
    </lineage>
</organism>
<dbReference type="InterPro" id="IPR052024">
    <property type="entry name" value="Methanogen_methyltrans"/>
</dbReference>
<accession>A0A1F7WQV6</accession>
<dbReference type="PANTHER" id="PTHR47099:SF1">
    <property type="entry name" value="METHYLCOBAMIDE:COM METHYLTRANSFERASE MTBA"/>
    <property type="match status" value="1"/>
</dbReference>
<dbReference type="EMBL" id="MGFH01000120">
    <property type="protein sequence ID" value="OGM05190.1"/>
    <property type="molecule type" value="Genomic_DNA"/>
</dbReference>
<dbReference type="PANTHER" id="PTHR47099">
    <property type="entry name" value="METHYLCOBAMIDE:COM METHYLTRANSFERASE MTBA"/>
    <property type="match status" value="1"/>
</dbReference>
<gene>
    <name evidence="2" type="ORF">A2008_07100</name>
</gene>
<dbReference type="GO" id="GO:0006779">
    <property type="term" value="P:porphyrin-containing compound biosynthetic process"/>
    <property type="evidence" value="ECO:0007669"/>
    <property type="project" value="InterPro"/>
</dbReference>
<dbReference type="Gene3D" id="3.20.20.210">
    <property type="match status" value="1"/>
</dbReference>
<dbReference type="AlphaFoldDB" id="A0A1F7WQV6"/>
<dbReference type="GO" id="GO:0004853">
    <property type="term" value="F:uroporphyrinogen decarboxylase activity"/>
    <property type="evidence" value="ECO:0007669"/>
    <property type="project" value="InterPro"/>
</dbReference>
<dbReference type="Proteomes" id="UP000178735">
    <property type="component" value="Unassembled WGS sequence"/>
</dbReference>
<dbReference type="SUPFAM" id="SSF51726">
    <property type="entry name" value="UROD/MetE-like"/>
    <property type="match status" value="1"/>
</dbReference>